<evidence type="ECO:0000256" key="1">
    <source>
        <dbReference type="SAM" id="SignalP"/>
    </source>
</evidence>
<keyword evidence="3" id="KW-1185">Reference proteome</keyword>
<protein>
    <submittedName>
        <fullName evidence="2">CFEM domain-containing protein</fullName>
    </submittedName>
</protein>
<comment type="caution">
    <text evidence="2">The sequence shown here is derived from an EMBL/GenBank/DDBJ whole genome shotgun (WGS) entry which is preliminary data.</text>
</comment>
<name>A0A8H6MM83_9PEZI</name>
<keyword evidence="1" id="KW-0732">Signal</keyword>
<feature type="chain" id="PRO_5034334419" evidence="1">
    <location>
        <begin position="23"/>
        <end position="79"/>
    </location>
</feature>
<organism evidence="2 3">
    <name type="scientific">Colletotrichum sojae</name>
    <dbReference type="NCBI Taxonomy" id="2175907"/>
    <lineage>
        <taxon>Eukaryota</taxon>
        <taxon>Fungi</taxon>
        <taxon>Dikarya</taxon>
        <taxon>Ascomycota</taxon>
        <taxon>Pezizomycotina</taxon>
        <taxon>Sordariomycetes</taxon>
        <taxon>Hypocreomycetidae</taxon>
        <taxon>Glomerellales</taxon>
        <taxon>Glomerellaceae</taxon>
        <taxon>Colletotrichum</taxon>
        <taxon>Colletotrichum orchidearum species complex</taxon>
    </lineage>
</organism>
<dbReference type="EMBL" id="WIGN01000327">
    <property type="protein sequence ID" value="KAF6798887.1"/>
    <property type="molecule type" value="Genomic_DNA"/>
</dbReference>
<sequence>MGASQLAVRAVALLALVHNAAASMAEQRHYISKRYKEPSMPYDFNTIKTCTFWYDNYEGFSCKEIRDWRYAISPEDFSC</sequence>
<gene>
    <name evidence="2" type="ORF">CSOJ01_12553</name>
</gene>
<dbReference type="AlphaFoldDB" id="A0A8H6MM83"/>
<reference evidence="2 3" key="1">
    <citation type="journal article" date="2020" name="Phytopathology">
        <title>Genome Sequence Resources of Colletotrichum truncatum, C. plurivorum, C. musicola, and C. sojae: Four Species Pathogenic to Soybean (Glycine max).</title>
        <authorList>
            <person name="Rogerio F."/>
            <person name="Boufleur T.R."/>
            <person name="Ciampi-Guillardi M."/>
            <person name="Sukno S.A."/>
            <person name="Thon M.R."/>
            <person name="Massola Junior N.S."/>
            <person name="Baroncelli R."/>
        </authorList>
    </citation>
    <scope>NUCLEOTIDE SEQUENCE [LARGE SCALE GENOMIC DNA]</scope>
    <source>
        <strain evidence="2 3">LFN0009</strain>
    </source>
</reference>
<feature type="signal peptide" evidence="1">
    <location>
        <begin position="1"/>
        <end position="22"/>
    </location>
</feature>
<accession>A0A8H6MM83</accession>
<dbReference type="Proteomes" id="UP000652219">
    <property type="component" value="Unassembled WGS sequence"/>
</dbReference>
<evidence type="ECO:0000313" key="2">
    <source>
        <dbReference type="EMBL" id="KAF6798887.1"/>
    </source>
</evidence>
<proteinExistence type="predicted"/>
<evidence type="ECO:0000313" key="3">
    <source>
        <dbReference type="Proteomes" id="UP000652219"/>
    </source>
</evidence>